<dbReference type="AlphaFoldDB" id="A0AAF3FRB4"/>
<accession>A0AAF3FRB4</accession>
<dbReference type="WBParaSite" id="MBELARI_LOCUS9680">
    <property type="protein sequence ID" value="MBELARI_LOCUS9680"/>
    <property type="gene ID" value="MBELARI_LOCUS9680"/>
</dbReference>
<sequence length="341" mass="37812">MTSLADSLFNNHESGDEISPKRNEDNASPTDDPQIGDIGALAIQQLAASQAASPTITEDVEREMSTLERDIKRQKESSVNAKTAITFDQLKKIHQIGKVLGPAKEQFYDRICRAADIQRASLKNRLKQNKEKFEPGPFSSSNSQYSLRNQGGAAPAISVDSPIAAEVPSSVFNLNGTFANGGFNPFIFATPPEMPIDCKPQNFMRAPIGGMENRSISPGSTADEDSVKIPVERVNELFQLGFTYDEVKEFNSLFEQFKQLSKDVCPPAQLLTAFSNFISQSVPDPLKLICTTFNLLEMGYTRREMLKIVNKERRNRLEDDGEVKVPFTKRQCFGDGESNDS</sequence>
<feature type="compositionally biased region" description="Polar residues" evidence="1">
    <location>
        <begin position="1"/>
        <end position="12"/>
    </location>
</feature>
<name>A0AAF3FRB4_9BILA</name>
<evidence type="ECO:0000313" key="3">
    <source>
        <dbReference type="WBParaSite" id="MBELARI_LOCUS9680"/>
    </source>
</evidence>
<organism evidence="2 3">
    <name type="scientific">Mesorhabditis belari</name>
    <dbReference type="NCBI Taxonomy" id="2138241"/>
    <lineage>
        <taxon>Eukaryota</taxon>
        <taxon>Metazoa</taxon>
        <taxon>Ecdysozoa</taxon>
        <taxon>Nematoda</taxon>
        <taxon>Chromadorea</taxon>
        <taxon>Rhabditida</taxon>
        <taxon>Rhabditina</taxon>
        <taxon>Rhabditomorpha</taxon>
        <taxon>Rhabditoidea</taxon>
        <taxon>Rhabditidae</taxon>
        <taxon>Mesorhabditinae</taxon>
        <taxon>Mesorhabditis</taxon>
    </lineage>
</organism>
<dbReference type="Proteomes" id="UP000887575">
    <property type="component" value="Unassembled WGS sequence"/>
</dbReference>
<keyword evidence="2" id="KW-1185">Reference proteome</keyword>
<feature type="region of interest" description="Disordered" evidence="1">
    <location>
        <begin position="1"/>
        <end position="36"/>
    </location>
</feature>
<evidence type="ECO:0000313" key="2">
    <source>
        <dbReference type="Proteomes" id="UP000887575"/>
    </source>
</evidence>
<evidence type="ECO:0000256" key="1">
    <source>
        <dbReference type="SAM" id="MobiDB-lite"/>
    </source>
</evidence>
<protein>
    <submittedName>
        <fullName evidence="3">Uncharacterized protein</fullName>
    </submittedName>
</protein>
<reference evidence="3" key="1">
    <citation type="submission" date="2024-02" db="UniProtKB">
        <authorList>
            <consortium name="WormBaseParasite"/>
        </authorList>
    </citation>
    <scope>IDENTIFICATION</scope>
</reference>
<feature type="compositionally biased region" description="Basic and acidic residues" evidence="1">
    <location>
        <begin position="13"/>
        <end position="25"/>
    </location>
</feature>
<proteinExistence type="predicted"/>